<organism evidence="11 12">
    <name type="scientific">Ralstonia mannitolilytica</name>
    <dbReference type="NCBI Taxonomy" id="105219"/>
    <lineage>
        <taxon>Bacteria</taxon>
        <taxon>Pseudomonadati</taxon>
        <taxon>Pseudomonadota</taxon>
        <taxon>Betaproteobacteria</taxon>
        <taxon>Burkholderiales</taxon>
        <taxon>Burkholderiaceae</taxon>
        <taxon>Ralstonia</taxon>
    </lineage>
</organism>
<dbReference type="InterPro" id="IPR017985">
    <property type="entry name" value="MeTrfase_CN4_CS"/>
</dbReference>
<dbReference type="Pfam" id="PF02195">
    <property type="entry name" value="ParB_N"/>
    <property type="match status" value="1"/>
</dbReference>
<dbReference type="InterPro" id="IPR003115">
    <property type="entry name" value="ParB_N"/>
</dbReference>
<gene>
    <name evidence="11" type="primary">yhdJ_4</name>
    <name evidence="11" type="ORF">NCTC10894_00307</name>
</gene>
<dbReference type="InterPro" id="IPR015840">
    <property type="entry name" value="DNA_MeTrfase_ParB"/>
</dbReference>
<reference evidence="11 12" key="1">
    <citation type="submission" date="2018-06" db="EMBL/GenBank/DDBJ databases">
        <authorList>
            <consortium name="Pathogen Informatics"/>
            <person name="Doyle S."/>
        </authorList>
    </citation>
    <scope>NUCLEOTIDE SEQUENCE [LARGE SCALE GENOMIC DNA]</scope>
    <source>
        <strain evidence="11 12">NCTC10894</strain>
    </source>
</reference>
<dbReference type="InterPro" id="IPR036086">
    <property type="entry name" value="ParB/Sulfiredoxin_sf"/>
</dbReference>
<evidence type="ECO:0000256" key="7">
    <source>
        <dbReference type="ARBA" id="ARBA00049120"/>
    </source>
</evidence>
<dbReference type="SMART" id="SM00470">
    <property type="entry name" value="ParB"/>
    <property type="match status" value="1"/>
</dbReference>
<keyword evidence="5" id="KW-0680">Restriction system</keyword>
<dbReference type="EC" id="2.1.1.-" evidence="8"/>
<evidence type="ECO:0000259" key="10">
    <source>
        <dbReference type="SMART" id="SM00470"/>
    </source>
</evidence>
<dbReference type="GO" id="GO:0032259">
    <property type="term" value="P:methylation"/>
    <property type="evidence" value="ECO:0007669"/>
    <property type="project" value="UniProtKB-KW"/>
</dbReference>
<dbReference type="Pfam" id="PF01555">
    <property type="entry name" value="N6_N4_Mtase"/>
    <property type="match status" value="1"/>
</dbReference>
<dbReference type="GO" id="GO:0008170">
    <property type="term" value="F:N-methyltransferase activity"/>
    <property type="evidence" value="ECO:0007669"/>
    <property type="project" value="InterPro"/>
</dbReference>
<evidence type="ECO:0000256" key="5">
    <source>
        <dbReference type="ARBA" id="ARBA00022747"/>
    </source>
</evidence>
<dbReference type="GO" id="GO:0015667">
    <property type="term" value="F:site-specific DNA-methyltransferase (cytosine-N4-specific) activity"/>
    <property type="evidence" value="ECO:0007669"/>
    <property type="project" value="UniProtKB-EC"/>
</dbReference>
<feature type="region of interest" description="Disordered" evidence="9">
    <location>
        <begin position="142"/>
        <end position="164"/>
    </location>
</feature>
<dbReference type="SUPFAM" id="SSF53335">
    <property type="entry name" value="S-adenosyl-L-methionine-dependent methyltransferases"/>
    <property type="match status" value="1"/>
</dbReference>
<evidence type="ECO:0000256" key="8">
    <source>
        <dbReference type="RuleBase" id="RU362026"/>
    </source>
</evidence>
<dbReference type="EMBL" id="UGVE01000001">
    <property type="protein sequence ID" value="SUD95977.1"/>
    <property type="molecule type" value="Genomic_DNA"/>
</dbReference>
<comment type="caution">
    <text evidence="11">The sequence shown here is derived from an EMBL/GenBank/DDBJ whole genome shotgun (WGS) entry which is preliminary data.</text>
</comment>
<dbReference type="InterPro" id="IPR002941">
    <property type="entry name" value="DNA_methylase_N4/N6"/>
</dbReference>
<evidence type="ECO:0000313" key="11">
    <source>
        <dbReference type="EMBL" id="SUD95977.1"/>
    </source>
</evidence>
<evidence type="ECO:0000256" key="6">
    <source>
        <dbReference type="ARBA" id="ARBA00023125"/>
    </source>
</evidence>
<dbReference type="RefSeq" id="WP_258558362.1">
    <property type="nucleotide sequence ID" value="NZ_UGVB01000001.1"/>
</dbReference>
<evidence type="ECO:0000256" key="3">
    <source>
        <dbReference type="ARBA" id="ARBA00022679"/>
    </source>
</evidence>
<dbReference type="Gene3D" id="3.90.1530.10">
    <property type="entry name" value="Conserved hypothetical protein from pyrococcus furiosus pfu- 392566-001, ParB domain"/>
    <property type="match status" value="1"/>
</dbReference>
<keyword evidence="2 11" id="KW-0489">Methyltransferase</keyword>
<accession>A0AAJ4ZID3</accession>
<name>A0AAJ4ZID3_9RALS</name>
<comment type="catalytic activity">
    <reaction evidence="7">
        <text>a 2'-deoxycytidine in DNA + S-adenosyl-L-methionine = an N(4)-methyl-2'-deoxycytidine in DNA + S-adenosyl-L-homocysteine + H(+)</text>
        <dbReference type="Rhea" id="RHEA:16857"/>
        <dbReference type="Rhea" id="RHEA-COMP:11369"/>
        <dbReference type="Rhea" id="RHEA-COMP:13674"/>
        <dbReference type="ChEBI" id="CHEBI:15378"/>
        <dbReference type="ChEBI" id="CHEBI:57856"/>
        <dbReference type="ChEBI" id="CHEBI:59789"/>
        <dbReference type="ChEBI" id="CHEBI:85452"/>
        <dbReference type="ChEBI" id="CHEBI:137933"/>
        <dbReference type="EC" id="2.1.1.113"/>
    </reaction>
</comment>
<dbReference type="GO" id="GO:0009307">
    <property type="term" value="P:DNA restriction-modification system"/>
    <property type="evidence" value="ECO:0007669"/>
    <property type="project" value="UniProtKB-KW"/>
</dbReference>
<dbReference type="AlphaFoldDB" id="A0AAJ4ZID3"/>
<proteinExistence type="inferred from homology"/>
<comment type="similarity">
    <text evidence="1">Belongs to the N(4)/N(6)-methyltransferase family. N(4) subfamily.</text>
</comment>
<dbReference type="SUPFAM" id="SSF110849">
    <property type="entry name" value="ParB/Sulfiredoxin"/>
    <property type="match status" value="1"/>
</dbReference>
<evidence type="ECO:0000313" key="12">
    <source>
        <dbReference type="Proteomes" id="UP000255008"/>
    </source>
</evidence>
<dbReference type="REBASE" id="416836">
    <property type="entry name" value="M.Rma10894ORF307P"/>
</dbReference>
<dbReference type="InterPro" id="IPR029063">
    <property type="entry name" value="SAM-dependent_MTases_sf"/>
</dbReference>
<dbReference type="GO" id="GO:0003677">
    <property type="term" value="F:DNA binding"/>
    <property type="evidence" value="ECO:0007669"/>
    <property type="project" value="UniProtKB-KW"/>
</dbReference>
<keyword evidence="3 11" id="KW-0808">Transferase</keyword>
<feature type="domain" description="ParB-like N-terminal" evidence="10">
    <location>
        <begin position="9"/>
        <end position="94"/>
    </location>
</feature>
<keyword evidence="6" id="KW-0238">DNA-binding</keyword>
<protein>
    <recommendedName>
        <fullName evidence="8">Methyltransferase</fullName>
        <ecNumber evidence="8">2.1.1.-</ecNumber>
    </recommendedName>
</protein>
<dbReference type="PIRSF" id="PIRSF036758">
    <property type="entry name" value="Aden_M_ParB"/>
    <property type="match status" value="1"/>
</dbReference>
<sequence length="475" mass="52794">MVASELNLQHWPIERLIDYARNPRKNDHAVDRMAAAIVEFGFRIPVVARSTGEVVDGHLRLKAARKLGLKTVPVVLADELSDVQIKAFRLIANRSVSWAEWDEELLSLELAELSEAGYDLALTGFDDAEIERLLADIEEEPVAEDEAAVSGESSDADEDDITPPTVAVTRPGDLWLLGEHRLICADSRDAAAVVRLLEGDRAHLLFTSPPYANQRDYTTGGISDWDALMQSVFGAAQTAMREDGQMLVNLGLVHRDNEWQPYWDGWIEWMRTQGFRRFGWYVWDQAVTVPGDWAGRLAPRHEFVFHFNRRSRKPNKIVPCKWAGHETHLRADGSSTAMRSKDGKVGAWNHAGQPTQAFRIPDSVVEVTRQRGRIGEGIDHPAVFPVGLPKFFIEAYTDAGEIVFEPFAGSGTTLLAGQLTGRPVRAIELAPQYVDVALRRWLQHHPGTAPVLEGSGRTFAEVAAERLGETAEVTA</sequence>
<evidence type="ECO:0000256" key="9">
    <source>
        <dbReference type="SAM" id="MobiDB-lite"/>
    </source>
</evidence>
<evidence type="ECO:0000256" key="2">
    <source>
        <dbReference type="ARBA" id="ARBA00022603"/>
    </source>
</evidence>
<dbReference type="InterPro" id="IPR001091">
    <property type="entry name" value="RM_Methyltransferase"/>
</dbReference>
<dbReference type="Proteomes" id="UP000255008">
    <property type="component" value="Unassembled WGS sequence"/>
</dbReference>
<evidence type="ECO:0000256" key="4">
    <source>
        <dbReference type="ARBA" id="ARBA00022691"/>
    </source>
</evidence>
<keyword evidence="4" id="KW-0949">S-adenosyl-L-methionine</keyword>
<dbReference type="PRINTS" id="PR00508">
    <property type="entry name" value="S21N4MTFRASE"/>
</dbReference>
<evidence type="ECO:0000256" key="1">
    <source>
        <dbReference type="ARBA" id="ARBA00010203"/>
    </source>
</evidence>
<dbReference type="PROSITE" id="PS00093">
    <property type="entry name" value="N4_MTASE"/>
    <property type="match status" value="1"/>
</dbReference>
<dbReference type="Gene3D" id="3.40.50.150">
    <property type="entry name" value="Vaccinia Virus protein VP39"/>
    <property type="match status" value="1"/>
</dbReference>